<comment type="caution">
    <text evidence="1">The sequence shown here is derived from an EMBL/GenBank/DDBJ whole genome shotgun (WGS) entry which is preliminary data.</text>
</comment>
<keyword evidence="2" id="KW-1185">Reference proteome</keyword>
<evidence type="ECO:0000313" key="1">
    <source>
        <dbReference type="EMBL" id="CAG8458983.1"/>
    </source>
</evidence>
<protein>
    <submittedName>
        <fullName evidence="1">29061_t:CDS:1</fullName>
    </submittedName>
</protein>
<dbReference type="EMBL" id="CAJVQB010000023">
    <property type="protein sequence ID" value="CAG8458983.1"/>
    <property type="molecule type" value="Genomic_DNA"/>
</dbReference>
<accession>A0ABM8VVT7</accession>
<name>A0ABM8VVT7_GIGMA</name>
<gene>
    <name evidence="1" type="ORF">GMARGA_LOCUS208</name>
</gene>
<evidence type="ECO:0000313" key="2">
    <source>
        <dbReference type="Proteomes" id="UP000789901"/>
    </source>
</evidence>
<sequence length="177" mass="20088">MAKENIKVERINDITNVYNGNRGFFDSSTSRKKNYYLKEIEDKDSCFFAIYVSCENVNFNAKDLAEKVAKSVNSIGFYPDNKNITFYVQLKKNLEEVLKKVTKKIGEDSKRALPLFAAEVKKVNKFAIGASSYSIVQLLASNLFGIVKIPQTSSIELPLEILIHDSIMFVLIMPEDK</sequence>
<reference evidence="1 2" key="1">
    <citation type="submission" date="2021-06" db="EMBL/GenBank/DDBJ databases">
        <authorList>
            <person name="Kallberg Y."/>
            <person name="Tangrot J."/>
            <person name="Rosling A."/>
        </authorList>
    </citation>
    <scope>NUCLEOTIDE SEQUENCE [LARGE SCALE GENOMIC DNA]</scope>
    <source>
        <strain evidence="1 2">120-4 pot B 10/14</strain>
    </source>
</reference>
<organism evidence="1 2">
    <name type="scientific">Gigaspora margarita</name>
    <dbReference type="NCBI Taxonomy" id="4874"/>
    <lineage>
        <taxon>Eukaryota</taxon>
        <taxon>Fungi</taxon>
        <taxon>Fungi incertae sedis</taxon>
        <taxon>Mucoromycota</taxon>
        <taxon>Glomeromycotina</taxon>
        <taxon>Glomeromycetes</taxon>
        <taxon>Diversisporales</taxon>
        <taxon>Gigasporaceae</taxon>
        <taxon>Gigaspora</taxon>
    </lineage>
</organism>
<dbReference type="Proteomes" id="UP000789901">
    <property type="component" value="Unassembled WGS sequence"/>
</dbReference>
<proteinExistence type="predicted"/>